<gene>
    <name evidence="2" type="ORF">B9T28_14640</name>
</gene>
<keyword evidence="2" id="KW-0540">Nuclease</keyword>
<comment type="caution">
    <text evidence="2">The sequence shown here is derived from an EMBL/GenBank/DDBJ whole genome shotgun (WGS) entry which is preliminary data.</text>
</comment>
<keyword evidence="3" id="KW-1185">Reference proteome</keyword>
<name>A0A1Y3C8F9_9GAMM</name>
<dbReference type="RefSeq" id="WP_086204716.1">
    <property type="nucleotide sequence ID" value="NZ_NEGB01000015.1"/>
</dbReference>
<sequence>MLPGSLLAEIDKPNTKFFIFDSKSDHQVYGDIDFQEYHWDKSKFNKVKVGDFFIYRRPQKASEVRNQFYLYGFGKIVEIKDSAGSSEKIRSKPAIGIIDLGYRFVDPILQSDLEFFEWKFKQRGSTWEHFFQQYGMNEITSTDFINLLNIGLKSDESFCTDFQLDLDDRNKDYSADNKIALRKIRGNEHRKFAQQVKLNYQRTCAISGIRVSDFLVASHIIPWSKDENNRKNPANGICLSTLLDKAFDKGYLTINSDYEVVVSNRTSVDHALFEYLKQYEGKKIQLPKNSKPDLSFLAWHESNVFLTA</sequence>
<dbReference type="EMBL" id="NEGB01000015">
    <property type="protein sequence ID" value="OTG62222.1"/>
    <property type="molecule type" value="Genomic_DNA"/>
</dbReference>
<dbReference type="Proteomes" id="UP000242765">
    <property type="component" value="Unassembled WGS sequence"/>
</dbReference>
<accession>A0A1Y3C8F9</accession>
<dbReference type="GO" id="GO:0004519">
    <property type="term" value="F:endonuclease activity"/>
    <property type="evidence" value="ECO:0007669"/>
    <property type="project" value="UniProtKB-KW"/>
</dbReference>
<evidence type="ECO:0000313" key="2">
    <source>
        <dbReference type="EMBL" id="OTG62222.1"/>
    </source>
</evidence>
<keyword evidence="2" id="KW-0378">Hydrolase</keyword>
<dbReference type="Pfam" id="PF13391">
    <property type="entry name" value="HNH_2"/>
    <property type="match status" value="1"/>
</dbReference>
<evidence type="ECO:0000313" key="3">
    <source>
        <dbReference type="Proteomes" id="UP000242765"/>
    </source>
</evidence>
<dbReference type="STRING" id="1977882.B9T28_14640"/>
<dbReference type="InterPro" id="IPR003615">
    <property type="entry name" value="HNH_nuc"/>
</dbReference>
<evidence type="ECO:0000259" key="1">
    <source>
        <dbReference type="Pfam" id="PF13391"/>
    </source>
</evidence>
<protein>
    <submittedName>
        <fullName evidence="2">HNH endonuclease</fullName>
    </submittedName>
</protein>
<feature type="domain" description="HNH nuclease" evidence="1">
    <location>
        <begin position="204"/>
        <end position="255"/>
    </location>
</feature>
<reference evidence="2 3" key="1">
    <citation type="submission" date="2017-04" db="EMBL/GenBank/DDBJ databases">
        <title>High diversity of culturable Acinetobacter species in natural soil and water ecosystems.</title>
        <authorList>
            <person name="Nemec A."/>
            <person name="Radolfova-Krizova L."/>
        </authorList>
    </citation>
    <scope>NUCLEOTIDE SEQUENCE [LARGE SCALE GENOMIC DNA]</scope>
    <source>
        <strain evidence="2 3">ANC 4999</strain>
    </source>
</reference>
<dbReference type="OrthoDB" id="529575at2"/>
<organism evidence="2 3">
    <name type="scientific">Acinetobacter silvestris</name>
    <dbReference type="NCBI Taxonomy" id="1977882"/>
    <lineage>
        <taxon>Bacteria</taxon>
        <taxon>Pseudomonadati</taxon>
        <taxon>Pseudomonadota</taxon>
        <taxon>Gammaproteobacteria</taxon>
        <taxon>Moraxellales</taxon>
        <taxon>Moraxellaceae</taxon>
        <taxon>Acinetobacter</taxon>
    </lineage>
</organism>
<proteinExistence type="predicted"/>
<keyword evidence="2" id="KW-0255">Endonuclease</keyword>
<dbReference type="AlphaFoldDB" id="A0A1Y3C8F9"/>